<dbReference type="SMART" id="SM00034">
    <property type="entry name" value="CLECT"/>
    <property type="match status" value="1"/>
</dbReference>
<feature type="domain" description="C-type lectin" evidence="2">
    <location>
        <begin position="126"/>
        <end position="247"/>
    </location>
</feature>
<dbReference type="Gene3D" id="3.10.100.10">
    <property type="entry name" value="Mannose-Binding Protein A, subunit A"/>
    <property type="match status" value="1"/>
</dbReference>
<dbReference type="PANTHER" id="PTHR22803">
    <property type="entry name" value="MANNOSE, PHOSPHOLIPASE, LECTIN RECEPTOR RELATED"/>
    <property type="match status" value="1"/>
</dbReference>
<evidence type="ECO:0000256" key="1">
    <source>
        <dbReference type="ARBA" id="ARBA00023157"/>
    </source>
</evidence>
<reference evidence="3" key="1">
    <citation type="submission" date="2020-11" db="EMBL/GenBank/DDBJ databases">
        <authorList>
            <person name="Tran Van P."/>
        </authorList>
    </citation>
    <scope>NUCLEOTIDE SEQUENCE</scope>
</reference>
<accession>A0A7R9F7X1</accession>
<dbReference type="InterPro" id="IPR018378">
    <property type="entry name" value="C-type_lectin_CS"/>
</dbReference>
<name>A0A7R9F7X1_9NEOP</name>
<dbReference type="Pfam" id="PF00059">
    <property type="entry name" value="Lectin_C"/>
    <property type="match status" value="1"/>
</dbReference>
<gene>
    <name evidence="3" type="ORF">TBIB3V08_LOCUS10788</name>
</gene>
<dbReference type="CDD" id="cd00037">
    <property type="entry name" value="CLECT"/>
    <property type="match status" value="1"/>
</dbReference>
<evidence type="ECO:0000259" key="2">
    <source>
        <dbReference type="PROSITE" id="PS50041"/>
    </source>
</evidence>
<keyword evidence="1" id="KW-1015">Disulfide bond</keyword>
<evidence type="ECO:0000313" key="3">
    <source>
        <dbReference type="EMBL" id="CAD7448502.1"/>
    </source>
</evidence>
<dbReference type="AlphaFoldDB" id="A0A7R9F7X1"/>
<dbReference type="PROSITE" id="PS50041">
    <property type="entry name" value="C_TYPE_LECTIN_2"/>
    <property type="match status" value="1"/>
</dbReference>
<dbReference type="InterPro" id="IPR050111">
    <property type="entry name" value="C-type_lectin/snaclec_domain"/>
</dbReference>
<proteinExistence type="predicted"/>
<sequence length="259" mass="29153">MRYKVSLVRARGNEHKRCQWAKEGKTEGLKGVKGTTTYFKIPLDSHFQRASTRRQRNDDLVVLSGPTRVQASEVKGVCWGEGGRGDEEDTFVRQMAVQQLLALLLPLTTAQEFMYDYQEVAGIGSYKVSSNPLTWYEARMDCVGDGTHLAIINSAEEMVAVSLVYNQFYEPGQAFVGFHNLYQMDDWTTVLGERMEHYDPLSASGFTQWYPGYPTNSTMVHCGSVYTGLEGGLADSSCLEQRYYICEMPLKDDCGSKHT</sequence>
<dbReference type="InterPro" id="IPR016186">
    <property type="entry name" value="C-type_lectin-like/link_sf"/>
</dbReference>
<dbReference type="EMBL" id="OD570100">
    <property type="protein sequence ID" value="CAD7448502.1"/>
    <property type="molecule type" value="Genomic_DNA"/>
</dbReference>
<dbReference type="PROSITE" id="PS00615">
    <property type="entry name" value="C_TYPE_LECTIN_1"/>
    <property type="match status" value="1"/>
</dbReference>
<protein>
    <recommendedName>
        <fullName evidence="2">C-type lectin domain-containing protein</fullName>
    </recommendedName>
</protein>
<dbReference type="InterPro" id="IPR001304">
    <property type="entry name" value="C-type_lectin-like"/>
</dbReference>
<dbReference type="SUPFAM" id="SSF56436">
    <property type="entry name" value="C-type lectin-like"/>
    <property type="match status" value="1"/>
</dbReference>
<organism evidence="3">
    <name type="scientific">Timema bartmani</name>
    <dbReference type="NCBI Taxonomy" id="61472"/>
    <lineage>
        <taxon>Eukaryota</taxon>
        <taxon>Metazoa</taxon>
        <taxon>Ecdysozoa</taxon>
        <taxon>Arthropoda</taxon>
        <taxon>Hexapoda</taxon>
        <taxon>Insecta</taxon>
        <taxon>Pterygota</taxon>
        <taxon>Neoptera</taxon>
        <taxon>Polyneoptera</taxon>
        <taxon>Phasmatodea</taxon>
        <taxon>Timematodea</taxon>
        <taxon>Timematoidea</taxon>
        <taxon>Timematidae</taxon>
        <taxon>Timema</taxon>
    </lineage>
</organism>
<dbReference type="InterPro" id="IPR016187">
    <property type="entry name" value="CTDL_fold"/>
</dbReference>